<dbReference type="Pfam" id="PF23454">
    <property type="entry name" value="Zn_ribbon_Brz"/>
    <property type="match status" value="1"/>
</dbReference>
<dbReference type="GeneID" id="76201469"/>
<dbReference type="AlphaFoldDB" id="A0ABD5YYE2"/>
<gene>
    <name evidence="1" type="ORF">ACFQL7_19185</name>
</gene>
<evidence type="ECO:0000313" key="1">
    <source>
        <dbReference type="EMBL" id="MFC7191700.1"/>
    </source>
</evidence>
<name>A0ABD5YYE2_9EURY</name>
<accession>A0ABD5YYE2</accession>
<dbReference type="RefSeq" id="WP_264555497.1">
    <property type="nucleotide sequence ID" value="NZ_CP109979.1"/>
</dbReference>
<reference evidence="1 2" key="1">
    <citation type="journal article" date="2019" name="Int. J. Syst. Evol. Microbiol.">
        <title>The Global Catalogue of Microorganisms (GCM) 10K type strain sequencing project: providing services to taxonomists for standard genome sequencing and annotation.</title>
        <authorList>
            <consortium name="The Broad Institute Genomics Platform"/>
            <consortium name="The Broad Institute Genome Sequencing Center for Infectious Disease"/>
            <person name="Wu L."/>
            <person name="Ma J."/>
        </authorList>
    </citation>
    <scope>NUCLEOTIDE SEQUENCE [LARGE SCALE GENOMIC DNA]</scope>
    <source>
        <strain evidence="1 2">RDMS1</strain>
    </source>
</reference>
<dbReference type="Proteomes" id="UP001596417">
    <property type="component" value="Unassembled WGS sequence"/>
</dbReference>
<protein>
    <submittedName>
        <fullName evidence="1">Uncharacterized protein</fullName>
    </submittedName>
</protein>
<dbReference type="EMBL" id="JBHTAX010000001">
    <property type="protein sequence ID" value="MFC7191700.1"/>
    <property type="molecule type" value="Genomic_DNA"/>
</dbReference>
<evidence type="ECO:0000313" key="2">
    <source>
        <dbReference type="Proteomes" id="UP001596417"/>
    </source>
</evidence>
<comment type="caution">
    <text evidence="1">The sequence shown here is derived from an EMBL/GenBank/DDBJ whole genome shotgun (WGS) entry which is preliminary data.</text>
</comment>
<proteinExistence type="predicted"/>
<keyword evidence="2" id="KW-1185">Reference proteome</keyword>
<sequence length="69" mass="7625">MGLSTATPPDQDQNQELVTKVACPRCEQLVTASIPDREVDPTVSSYVAAFGDHSIVHCPNGHKFWVYYC</sequence>
<dbReference type="InterPro" id="IPR053463">
    <property type="entry name" value="Brz_Regulator"/>
</dbReference>
<organism evidence="1 2">
    <name type="scientific">Halocatena marina</name>
    <dbReference type="NCBI Taxonomy" id="2934937"/>
    <lineage>
        <taxon>Archaea</taxon>
        <taxon>Methanobacteriati</taxon>
        <taxon>Methanobacteriota</taxon>
        <taxon>Stenosarchaea group</taxon>
        <taxon>Halobacteria</taxon>
        <taxon>Halobacteriales</taxon>
        <taxon>Natronomonadaceae</taxon>
        <taxon>Halocatena</taxon>
    </lineage>
</organism>